<sequence>MQLVCVFFGPFREDTGETTTEWEPDGETVHDLLVELEAAYPVLEGRLLDADEGSLAGKTVVTKNKRDVRHLDGLETELEDGDVYRLVPSVYGG</sequence>
<reference evidence="1" key="1">
    <citation type="submission" date="2022-06" db="EMBL/GenBank/DDBJ databases">
        <title>Diverse halophilic archaea isolated from saline environments.</title>
        <authorList>
            <person name="Cui H.-L."/>
        </authorList>
    </citation>
    <scope>NUCLEOTIDE SEQUENCE</scope>
    <source>
        <strain evidence="1">WLHS1</strain>
    </source>
</reference>
<evidence type="ECO:0000313" key="2">
    <source>
        <dbReference type="Proteomes" id="UP001056855"/>
    </source>
</evidence>
<organism evidence="1 2">
    <name type="scientific">Natronosalvus rutilus</name>
    <dbReference type="NCBI Taxonomy" id="2953753"/>
    <lineage>
        <taxon>Archaea</taxon>
        <taxon>Methanobacteriati</taxon>
        <taxon>Methanobacteriota</taxon>
        <taxon>Stenosarchaea group</taxon>
        <taxon>Halobacteria</taxon>
        <taxon>Halobacteriales</taxon>
        <taxon>Natrialbaceae</taxon>
        <taxon>Natronosalvus</taxon>
    </lineage>
</organism>
<dbReference type="EMBL" id="CP100355">
    <property type="protein sequence ID" value="UTF52843.1"/>
    <property type="molecule type" value="Genomic_DNA"/>
</dbReference>
<dbReference type="RefSeq" id="WP_254156910.1">
    <property type="nucleotide sequence ID" value="NZ_CP100355.1"/>
</dbReference>
<dbReference type="Proteomes" id="UP001056855">
    <property type="component" value="Chromosome"/>
</dbReference>
<evidence type="ECO:0000313" key="1">
    <source>
        <dbReference type="EMBL" id="UTF52843.1"/>
    </source>
</evidence>
<protein>
    <submittedName>
        <fullName evidence="1">MoaD family protein</fullName>
    </submittedName>
</protein>
<accession>A0A9E7SW37</accession>
<dbReference type="NCBIfam" id="TIGR01687">
    <property type="entry name" value="moaD_arch"/>
    <property type="match status" value="1"/>
</dbReference>
<gene>
    <name evidence="1" type="ORF">NGM29_13785</name>
</gene>
<dbReference type="InterPro" id="IPR012675">
    <property type="entry name" value="Beta-grasp_dom_sf"/>
</dbReference>
<dbReference type="NCBIfam" id="NF041918">
    <property type="entry name" value="SAMP1"/>
    <property type="match status" value="1"/>
</dbReference>
<dbReference type="PANTHER" id="PTHR38031">
    <property type="entry name" value="SULFUR CARRIER PROTEIN SLR0821-RELATED"/>
    <property type="match status" value="1"/>
</dbReference>
<dbReference type="InterPro" id="IPR016155">
    <property type="entry name" value="Mopterin_synth/thiamin_S_b"/>
</dbReference>
<dbReference type="AlphaFoldDB" id="A0A9E7SW37"/>
<dbReference type="InterPro" id="IPR010038">
    <property type="entry name" value="MoaD_arc-typ"/>
</dbReference>
<dbReference type="GeneID" id="73291137"/>
<dbReference type="InterPro" id="IPR054834">
    <property type="entry name" value="SAMP1_3"/>
</dbReference>
<dbReference type="KEGG" id="sawl:NGM29_13785"/>
<dbReference type="Gene3D" id="3.10.20.30">
    <property type="match status" value="1"/>
</dbReference>
<keyword evidence="2" id="KW-1185">Reference proteome</keyword>
<dbReference type="PANTHER" id="PTHR38031:SF1">
    <property type="entry name" value="SULFUR CARRIER PROTEIN CYSO"/>
    <property type="match status" value="1"/>
</dbReference>
<dbReference type="Pfam" id="PF02597">
    <property type="entry name" value="ThiS"/>
    <property type="match status" value="1"/>
</dbReference>
<dbReference type="InterPro" id="IPR003749">
    <property type="entry name" value="ThiS/MoaD-like"/>
</dbReference>
<name>A0A9E7SW37_9EURY</name>
<dbReference type="InterPro" id="IPR052045">
    <property type="entry name" value="Sulfur_Carrier/Prot_Modifier"/>
</dbReference>
<proteinExistence type="predicted"/>
<dbReference type="SUPFAM" id="SSF54285">
    <property type="entry name" value="MoaD/ThiS"/>
    <property type="match status" value="1"/>
</dbReference>